<reference evidence="4" key="1">
    <citation type="submission" date="2017-07" db="EMBL/GenBank/DDBJ databases">
        <title>Taro Niue Genome Assembly and Annotation.</title>
        <authorList>
            <person name="Atibalentja N."/>
            <person name="Keating K."/>
            <person name="Fields C.J."/>
        </authorList>
    </citation>
    <scope>NUCLEOTIDE SEQUENCE</scope>
    <source>
        <strain evidence="4">Niue_2</strain>
        <tissue evidence="4">Leaf</tissue>
    </source>
</reference>
<dbReference type="PANTHER" id="PTHR31642:SF26">
    <property type="entry name" value="HXXXD-TYPE ACYL-TRANSFERASE FAMILY PROTEIN"/>
    <property type="match status" value="1"/>
</dbReference>
<dbReference type="OrthoDB" id="756073at2759"/>
<gene>
    <name evidence="4" type="ORF">Taro_023992</name>
</gene>
<dbReference type="EMBL" id="NMUH01001333">
    <property type="protein sequence ID" value="MQL91381.1"/>
    <property type="molecule type" value="Genomic_DNA"/>
</dbReference>
<evidence type="ECO:0000256" key="1">
    <source>
        <dbReference type="ARBA" id="ARBA00009861"/>
    </source>
</evidence>
<keyword evidence="2" id="KW-0808">Transferase</keyword>
<comment type="caution">
    <text evidence="4">The sequence shown here is derived from an EMBL/GenBank/DDBJ whole genome shotgun (WGS) entry which is preliminary data.</text>
</comment>
<keyword evidence="5" id="KW-1185">Reference proteome</keyword>
<evidence type="ECO:0000256" key="2">
    <source>
        <dbReference type="ARBA" id="ARBA00022679"/>
    </source>
</evidence>
<evidence type="ECO:0000256" key="3">
    <source>
        <dbReference type="ARBA" id="ARBA00023315"/>
    </source>
</evidence>
<sequence length="470" mass="51169">MEPEGRITYKCRRTVSSFVPVQPGRFHRLSALDLAMEPNSIRAVFYYPRFPSAASSCRAGTSFTARLRDSLSEVLGSYPVATGRLQRAAEGRGSWVVKCNDAGVRIMEARARGSVEEWLLAGKLERQREMELVFWEDVYERPYFWSTFYVQLTEFEGGGLAIGVSCSHMLADAACLTMLVKSWADMNLLGKILSPPDFHPFPPRTTAGGFTPVDPHRPLFSPPIDHYKSAAAETEDHSTASYKSQRRFNTVAFAFSEETVRSIVNDSCPAGGDAPTAFQALAALFWASISRAKGSTRGLVDISVCVDARGALGLSKSFFGNALAFNGVPGGGVEEGRLDMAAKAVADAMTHLDKPGVMGLIEWLEAAHEETSGPTKMTLCGPRLLFANWEDLGPYVATFEPGIRPIRVSYYLEPVVGEGQVLVLPLARGHAGSVGRVVMVTLPDEQLDVLCGDVLILGYEPEMLMGPNKT</sequence>
<dbReference type="Gene3D" id="3.30.559.10">
    <property type="entry name" value="Chloramphenicol acetyltransferase-like domain"/>
    <property type="match status" value="2"/>
</dbReference>
<dbReference type="Pfam" id="PF02458">
    <property type="entry name" value="Transferase"/>
    <property type="match status" value="1"/>
</dbReference>
<organism evidence="4 5">
    <name type="scientific">Colocasia esculenta</name>
    <name type="common">Wild taro</name>
    <name type="synonym">Arum esculentum</name>
    <dbReference type="NCBI Taxonomy" id="4460"/>
    <lineage>
        <taxon>Eukaryota</taxon>
        <taxon>Viridiplantae</taxon>
        <taxon>Streptophyta</taxon>
        <taxon>Embryophyta</taxon>
        <taxon>Tracheophyta</taxon>
        <taxon>Spermatophyta</taxon>
        <taxon>Magnoliopsida</taxon>
        <taxon>Liliopsida</taxon>
        <taxon>Araceae</taxon>
        <taxon>Aroideae</taxon>
        <taxon>Colocasieae</taxon>
        <taxon>Colocasia</taxon>
    </lineage>
</organism>
<dbReference type="PANTHER" id="PTHR31642">
    <property type="entry name" value="TRICHOTHECENE 3-O-ACETYLTRANSFERASE"/>
    <property type="match status" value="1"/>
</dbReference>
<dbReference type="AlphaFoldDB" id="A0A843V574"/>
<evidence type="ECO:0000313" key="4">
    <source>
        <dbReference type="EMBL" id="MQL91381.1"/>
    </source>
</evidence>
<comment type="similarity">
    <text evidence="1">Belongs to the plant acyltransferase family.</text>
</comment>
<name>A0A843V574_COLES</name>
<accession>A0A843V574</accession>
<dbReference type="GO" id="GO:0016747">
    <property type="term" value="F:acyltransferase activity, transferring groups other than amino-acyl groups"/>
    <property type="evidence" value="ECO:0007669"/>
    <property type="project" value="TreeGrafter"/>
</dbReference>
<keyword evidence="3" id="KW-0012">Acyltransferase</keyword>
<proteinExistence type="inferred from homology"/>
<evidence type="ECO:0000313" key="5">
    <source>
        <dbReference type="Proteomes" id="UP000652761"/>
    </source>
</evidence>
<dbReference type="InterPro" id="IPR050317">
    <property type="entry name" value="Plant_Fungal_Acyltransferase"/>
</dbReference>
<dbReference type="InterPro" id="IPR023213">
    <property type="entry name" value="CAT-like_dom_sf"/>
</dbReference>
<protein>
    <submittedName>
        <fullName evidence="4">Uncharacterized protein</fullName>
    </submittedName>
</protein>
<dbReference type="Proteomes" id="UP000652761">
    <property type="component" value="Unassembled WGS sequence"/>
</dbReference>